<feature type="signal peptide" evidence="1">
    <location>
        <begin position="1"/>
        <end position="27"/>
    </location>
</feature>
<dbReference type="Proteomes" id="UP000199691">
    <property type="component" value="Unassembled WGS sequence"/>
</dbReference>
<evidence type="ECO:0000313" key="3">
    <source>
        <dbReference type="Proteomes" id="UP000199691"/>
    </source>
</evidence>
<evidence type="ECO:0000256" key="1">
    <source>
        <dbReference type="SAM" id="SignalP"/>
    </source>
</evidence>
<keyword evidence="3" id="KW-1185">Reference proteome</keyword>
<gene>
    <name evidence="2" type="ORF">SAMN05421507_111188</name>
</gene>
<dbReference type="OrthoDB" id="4254043at2"/>
<feature type="chain" id="PRO_5038618656" description="Lipocalin-like domain-containing protein" evidence="1">
    <location>
        <begin position="28"/>
        <end position="160"/>
    </location>
</feature>
<dbReference type="RefSeq" id="WP_143022811.1">
    <property type="nucleotide sequence ID" value="NZ_FNIX01000011.1"/>
</dbReference>
<sequence length="160" mass="16129">MPRIVKNLAVFASAAAFALTGAVQPSAAAAGGEPVTSTEVKPKYHSVVGAWKGTVQHQGGSGPISLNFASSGSVCLRSGDGEHGYGEGTGTWVSTGTNSVKFSVREYLFDNAGNPTGSVDVKQAGSISGNTLSTSGMSTIYDVSGNFIATAPASITVVRI</sequence>
<protein>
    <recommendedName>
        <fullName evidence="4">Lipocalin-like domain-containing protein</fullName>
    </recommendedName>
</protein>
<keyword evidence="1" id="KW-0732">Signal</keyword>
<name>A0A1H0U8S1_9PSEU</name>
<evidence type="ECO:0000313" key="2">
    <source>
        <dbReference type="EMBL" id="SDP62559.1"/>
    </source>
</evidence>
<dbReference type="AlphaFoldDB" id="A0A1H0U8S1"/>
<evidence type="ECO:0008006" key="4">
    <source>
        <dbReference type="Google" id="ProtNLM"/>
    </source>
</evidence>
<dbReference type="EMBL" id="FNIX01000011">
    <property type="protein sequence ID" value="SDP62559.1"/>
    <property type="molecule type" value="Genomic_DNA"/>
</dbReference>
<reference evidence="3" key="1">
    <citation type="submission" date="2016-10" db="EMBL/GenBank/DDBJ databases">
        <authorList>
            <person name="Varghese N."/>
            <person name="Submissions S."/>
        </authorList>
    </citation>
    <scope>NUCLEOTIDE SEQUENCE [LARGE SCALE GENOMIC DNA]</scope>
    <source>
        <strain evidence="3">CGMCC 4.6609</strain>
    </source>
</reference>
<proteinExistence type="predicted"/>
<accession>A0A1H0U8S1</accession>
<organism evidence="2 3">
    <name type="scientific">Lentzea jiangxiensis</name>
    <dbReference type="NCBI Taxonomy" id="641025"/>
    <lineage>
        <taxon>Bacteria</taxon>
        <taxon>Bacillati</taxon>
        <taxon>Actinomycetota</taxon>
        <taxon>Actinomycetes</taxon>
        <taxon>Pseudonocardiales</taxon>
        <taxon>Pseudonocardiaceae</taxon>
        <taxon>Lentzea</taxon>
    </lineage>
</organism>